<dbReference type="Pfam" id="PF18096">
    <property type="entry name" value="Thump_like"/>
    <property type="match status" value="1"/>
</dbReference>
<dbReference type="STRING" id="1189621.A3SI_18974"/>
<evidence type="ECO:0000259" key="1">
    <source>
        <dbReference type="Pfam" id="PF18096"/>
    </source>
</evidence>
<feature type="domain" description="PG-1098 ferredoxin-like" evidence="2">
    <location>
        <begin position="289"/>
        <end position="325"/>
    </location>
</feature>
<evidence type="ECO:0000313" key="4">
    <source>
        <dbReference type="Proteomes" id="UP000005551"/>
    </source>
</evidence>
<dbReference type="RefSeq" id="WP_009057379.1">
    <property type="nucleotide sequence ID" value="NZ_AJYA01000070.1"/>
</dbReference>
<gene>
    <name evidence="3" type="ORF">A3SI_18974</name>
</gene>
<keyword evidence="4" id="KW-1185">Reference proteome</keyword>
<dbReference type="EMBL" id="AJYA01000070">
    <property type="protein sequence ID" value="EIM73007.1"/>
    <property type="molecule type" value="Genomic_DNA"/>
</dbReference>
<sequence length="412" mass="46349">MQFPDAETLAAIQKFVQEHQNEVPAQLLLRYHGKVPFDLPFAVQQIQARQKARQKLPSWCTHPDILFPPNLSLEQASSEETAFFKRSLVTEGARMADLTAGLGVDFWALTAKFQDAHYCEQNPTLLQLAKHNFPHLIPEKALHFHAGDSLAHLNTLPDKHFDLIFVDPARRGSQAEKVFRLEECSPDVASHWPLLRQKSKQLLLKLSPMLDIQQLLRQLPELQKIFVISVKNEVKELLAYFSDSTHGSAPPSDLLLEAVELQGQQALRFQCSEAEWKQEAALTENIGPYLVLPGAGIMKLGAFAAFSRKTGLKKLHGNTHLFSAEASDLKSLEGIPCRIFALQSEILQPKKELKRMFPSGKVNIIAKNHPLTAAGWKEKFKLKDGGEEYLIAAKTLHGDRLWHARLHPKNAD</sequence>
<name>I5BTV5_9BACT</name>
<comment type="caution">
    <text evidence="3">The sequence shown here is derived from an EMBL/GenBank/DDBJ whole genome shotgun (WGS) entry which is preliminary data.</text>
</comment>
<dbReference type="Proteomes" id="UP000005551">
    <property type="component" value="Unassembled WGS sequence"/>
</dbReference>
<dbReference type="InterPro" id="IPR029063">
    <property type="entry name" value="SAM-dependent_MTases_sf"/>
</dbReference>
<dbReference type="Gene3D" id="3.40.50.150">
    <property type="entry name" value="Vaccinia Virus protein VP39"/>
    <property type="match status" value="1"/>
</dbReference>
<dbReference type="PATRIC" id="fig|1189621.3.peg.3938"/>
<dbReference type="AlphaFoldDB" id="I5BTV5"/>
<dbReference type="SUPFAM" id="SSF53335">
    <property type="entry name" value="S-adenosyl-L-methionine-dependent methyltransferases"/>
    <property type="match status" value="1"/>
</dbReference>
<evidence type="ECO:0000259" key="2">
    <source>
        <dbReference type="Pfam" id="PF22013"/>
    </source>
</evidence>
<proteinExistence type="predicted"/>
<accession>I5BTV5</accession>
<dbReference type="InterPro" id="IPR041497">
    <property type="entry name" value="Thump-like"/>
</dbReference>
<organism evidence="3 4">
    <name type="scientific">Nitritalea halalkaliphila LW7</name>
    <dbReference type="NCBI Taxonomy" id="1189621"/>
    <lineage>
        <taxon>Bacteria</taxon>
        <taxon>Pseudomonadati</taxon>
        <taxon>Bacteroidota</taxon>
        <taxon>Cytophagia</taxon>
        <taxon>Cytophagales</taxon>
        <taxon>Cyclobacteriaceae</taxon>
        <taxon>Nitritalea</taxon>
    </lineage>
</organism>
<protein>
    <submittedName>
        <fullName evidence="3">Uncharacterized protein</fullName>
    </submittedName>
</protein>
<dbReference type="Gene3D" id="1.10.10.1110">
    <property type="entry name" value="Methyltransferase PG1098, N-terminal domain"/>
    <property type="match status" value="1"/>
</dbReference>
<evidence type="ECO:0000313" key="3">
    <source>
        <dbReference type="EMBL" id="EIM73007.1"/>
    </source>
</evidence>
<reference evidence="3 4" key="1">
    <citation type="submission" date="2012-05" db="EMBL/GenBank/DDBJ databases">
        <title>Genome sequence of Nitritalea halalkaliphila LW7.</title>
        <authorList>
            <person name="Jangir P.K."/>
            <person name="Singh A."/>
            <person name="Shivaji S."/>
            <person name="Sharma R."/>
        </authorList>
    </citation>
    <scope>NUCLEOTIDE SEQUENCE [LARGE SCALE GENOMIC DNA]</scope>
    <source>
        <strain evidence="3 4">LW7</strain>
    </source>
</reference>
<dbReference type="Pfam" id="PF22013">
    <property type="entry name" value="PG_1098_Fer"/>
    <property type="match status" value="1"/>
</dbReference>
<dbReference type="CDD" id="cd02440">
    <property type="entry name" value="AdoMet_MTases"/>
    <property type="match status" value="1"/>
</dbReference>
<dbReference type="InterPro" id="IPR054168">
    <property type="entry name" value="PG_1098_Fer"/>
</dbReference>
<feature type="domain" description="THUMP-like" evidence="1">
    <location>
        <begin position="338"/>
        <end position="400"/>
    </location>
</feature>